<evidence type="ECO:0000256" key="3">
    <source>
        <dbReference type="ARBA" id="ARBA00023239"/>
    </source>
</evidence>
<name>A0ABV3AG40_9ACTN</name>
<keyword evidence="8" id="KW-1185">Reference proteome</keyword>
<evidence type="ECO:0000259" key="6">
    <source>
        <dbReference type="Pfam" id="PF04909"/>
    </source>
</evidence>
<comment type="catalytic activity">
    <reaction evidence="4">
        <text>6-methylsalicylate + H(+) = 3-methylphenol + CO2</text>
        <dbReference type="Rhea" id="RHEA:23112"/>
        <dbReference type="ChEBI" id="CHEBI:15378"/>
        <dbReference type="ChEBI" id="CHEBI:16526"/>
        <dbReference type="ChEBI" id="CHEBI:17231"/>
        <dbReference type="ChEBI" id="CHEBI:36658"/>
        <dbReference type="EC" id="4.1.1.52"/>
    </reaction>
    <physiologicalReaction direction="left-to-right" evidence="4">
        <dbReference type="Rhea" id="RHEA:23113"/>
    </physiologicalReaction>
</comment>
<gene>
    <name evidence="7" type="ORF">AB0H04_25930</name>
</gene>
<sequence length="326" mass="35423">MNGGLVHVSAEPLVDVHAHFVTPAYVEAAQAAGHRQPDGMRGYPAWSVAEHLELMDSAGIRTSVLSISSPGTHFGDDRAARALTREVNEFAADVLRAHPGRFGHFASLPLPDVDGALTEAAHALDVLGSHGVALETNAAGIYPGDRRLEPLWQELDSRAAVVFVHPTSPPCHEHVSLDRPRPMLEFLFDSARTVSDLVFSGVLRRHPRIRWIFTHGGGALPLLTDRMELFRTVFGVGSADGPPVQEQLRALWFDMAGTPFPHQVPALTRTFGHDRLLYGSDYCWTPAAGTLAQVASVDAAPQPEAGTWRELTTRNAARLLPWVADV</sequence>
<evidence type="ECO:0000256" key="5">
    <source>
        <dbReference type="ARBA" id="ARBA00038889"/>
    </source>
</evidence>
<reference evidence="7 8" key="1">
    <citation type="submission" date="2024-06" db="EMBL/GenBank/DDBJ databases">
        <title>The Natural Products Discovery Center: Release of the First 8490 Sequenced Strains for Exploring Actinobacteria Biosynthetic Diversity.</title>
        <authorList>
            <person name="Kalkreuter E."/>
            <person name="Kautsar S.A."/>
            <person name="Yang D."/>
            <person name="Bader C.D."/>
            <person name="Teijaro C.N."/>
            <person name="Fluegel L."/>
            <person name="Davis C.M."/>
            <person name="Simpson J.R."/>
            <person name="Lauterbach L."/>
            <person name="Steele A.D."/>
            <person name="Gui C."/>
            <person name="Meng S."/>
            <person name="Li G."/>
            <person name="Viehrig K."/>
            <person name="Ye F."/>
            <person name="Su P."/>
            <person name="Kiefer A.F."/>
            <person name="Nichols A."/>
            <person name="Cepeda A.J."/>
            <person name="Yan W."/>
            <person name="Fan B."/>
            <person name="Jiang Y."/>
            <person name="Adhikari A."/>
            <person name="Zheng C.-J."/>
            <person name="Schuster L."/>
            <person name="Cowan T.M."/>
            <person name="Smanski M.J."/>
            <person name="Chevrette M.G."/>
            <person name="De Carvalho L.P.S."/>
            <person name="Shen B."/>
        </authorList>
    </citation>
    <scope>NUCLEOTIDE SEQUENCE [LARGE SCALE GENOMIC DNA]</scope>
    <source>
        <strain evidence="7 8">NPDC020594</strain>
    </source>
</reference>
<evidence type="ECO:0000313" key="8">
    <source>
        <dbReference type="Proteomes" id="UP001551011"/>
    </source>
</evidence>
<keyword evidence="3" id="KW-0456">Lyase</keyword>
<dbReference type="PANTHER" id="PTHR21240">
    <property type="entry name" value="2-AMINO-3-CARBOXYLMUCONATE-6-SEMIALDEHYDE DECARBOXYLASE"/>
    <property type="match status" value="1"/>
</dbReference>
<evidence type="ECO:0000256" key="1">
    <source>
        <dbReference type="ARBA" id="ARBA00022723"/>
    </source>
</evidence>
<dbReference type="Proteomes" id="UP001551011">
    <property type="component" value="Unassembled WGS sequence"/>
</dbReference>
<dbReference type="EMBL" id="JBFAEG010000019">
    <property type="protein sequence ID" value="MEU5710272.1"/>
    <property type="molecule type" value="Genomic_DNA"/>
</dbReference>
<dbReference type="EC" id="4.1.1.52" evidence="5"/>
<evidence type="ECO:0000256" key="4">
    <source>
        <dbReference type="ARBA" id="ARBA00036832"/>
    </source>
</evidence>
<proteinExistence type="predicted"/>
<dbReference type="Pfam" id="PF04909">
    <property type="entry name" value="Amidohydro_2"/>
    <property type="match status" value="1"/>
</dbReference>
<dbReference type="Gene3D" id="3.20.20.140">
    <property type="entry name" value="Metal-dependent hydrolases"/>
    <property type="match status" value="1"/>
</dbReference>
<organism evidence="7 8">
    <name type="scientific">Streptomyces flaveolus</name>
    <dbReference type="NCBI Taxonomy" id="67297"/>
    <lineage>
        <taxon>Bacteria</taxon>
        <taxon>Bacillati</taxon>
        <taxon>Actinomycetota</taxon>
        <taxon>Actinomycetes</taxon>
        <taxon>Kitasatosporales</taxon>
        <taxon>Streptomycetaceae</taxon>
        <taxon>Streptomyces</taxon>
    </lineage>
</organism>
<protein>
    <recommendedName>
        <fullName evidence="5">6-methylsalicylate decarboxylase</fullName>
        <ecNumber evidence="5">4.1.1.52</ecNumber>
    </recommendedName>
</protein>
<keyword evidence="2" id="KW-0862">Zinc</keyword>
<dbReference type="InterPro" id="IPR032465">
    <property type="entry name" value="ACMSD"/>
</dbReference>
<dbReference type="InterPro" id="IPR032466">
    <property type="entry name" value="Metal_Hydrolase"/>
</dbReference>
<keyword evidence="1" id="KW-0479">Metal-binding</keyword>
<dbReference type="SUPFAM" id="SSF51556">
    <property type="entry name" value="Metallo-dependent hydrolases"/>
    <property type="match status" value="1"/>
</dbReference>
<evidence type="ECO:0000256" key="2">
    <source>
        <dbReference type="ARBA" id="ARBA00022833"/>
    </source>
</evidence>
<comment type="caution">
    <text evidence="7">The sequence shown here is derived from an EMBL/GenBank/DDBJ whole genome shotgun (WGS) entry which is preliminary data.</text>
</comment>
<accession>A0ABV3AG40</accession>
<evidence type="ECO:0000313" key="7">
    <source>
        <dbReference type="EMBL" id="MEU5710272.1"/>
    </source>
</evidence>
<dbReference type="InterPro" id="IPR006680">
    <property type="entry name" value="Amidohydro-rel"/>
</dbReference>
<feature type="domain" description="Amidohydrolase-related" evidence="6">
    <location>
        <begin position="14"/>
        <end position="321"/>
    </location>
</feature>
<dbReference type="PANTHER" id="PTHR21240:SF29">
    <property type="entry name" value="AMIDOHYDROLASE-RELATED DOMAIN-CONTAINING PROTEIN"/>
    <property type="match status" value="1"/>
</dbReference>